<accession>X1GW15</accession>
<protein>
    <submittedName>
        <fullName evidence="1">Uncharacterized protein</fullName>
    </submittedName>
</protein>
<gene>
    <name evidence="1" type="ORF">S03H2_53679</name>
</gene>
<feature type="non-terminal residue" evidence="1">
    <location>
        <position position="46"/>
    </location>
</feature>
<comment type="caution">
    <text evidence="1">The sequence shown here is derived from an EMBL/GenBank/DDBJ whole genome shotgun (WGS) entry which is preliminary data.</text>
</comment>
<sequence length="46" mass="5292">MIKKNKEDKMKKFLMIIPLVILLCFAFGCQDKEAMAELEAMKAQAE</sequence>
<dbReference type="AlphaFoldDB" id="X1GW15"/>
<evidence type="ECO:0000313" key="1">
    <source>
        <dbReference type="EMBL" id="GAH62106.1"/>
    </source>
</evidence>
<dbReference type="PROSITE" id="PS51257">
    <property type="entry name" value="PROKAR_LIPOPROTEIN"/>
    <property type="match status" value="1"/>
</dbReference>
<organism evidence="1">
    <name type="scientific">marine sediment metagenome</name>
    <dbReference type="NCBI Taxonomy" id="412755"/>
    <lineage>
        <taxon>unclassified sequences</taxon>
        <taxon>metagenomes</taxon>
        <taxon>ecological metagenomes</taxon>
    </lineage>
</organism>
<name>X1GW15_9ZZZZ</name>
<proteinExistence type="predicted"/>
<dbReference type="EMBL" id="BARU01034170">
    <property type="protein sequence ID" value="GAH62106.1"/>
    <property type="molecule type" value="Genomic_DNA"/>
</dbReference>
<reference evidence="1" key="1">
    <citation type="journal article" date="2014" name="Front. Microbiol.">
        <title>High frequency of phylogenetically diverse reductive dehalogenase-homologous genes in deep subseafloor sedimentary metagenomes.</title>
        <authorList>
            <person name="Kawai M."/>
            <person name="Futagami T."/>
            <person name="Toyoda A."/>
            <person name="Takaki Y."/>
            <person name="Nishi S."/>
            <person name="Hori S."/>
            <person name="Arai W."/>
            <person name="Tsubouchi T."/>
            <person name="Morono Y."/>
            <person name="Uchiyama I."/>
            <person name="Ito T."/>
            <person name="Fujiyama A."/>
            <person name="Inagaki F."/>
            <person name="Takami H."/>
        </authorList>
    </citation>
    <scope>NUCLEOTIDE SEQUENCE</scope>
    <source>
        <strain evidence="1">Expedition CK06-06</strain>
    </source>
</reference>